<organism evidence="2 3">
    <name type="scientific">Timema podura</name>
    <name type="common">Walking stick</name>
    <dbReference type="NCBI Taxonomy" id="61482"/>
    <lineage>
        <taxon>Eukaryota</taxon>
        <taxon>Metazoa</taxon>
        <taxon>Ecdysozoa</taxon>
        <taxon>Arthropoda</taxon>
        <taxon>Hexapoda</taxon>
        <taxon>Insecta</taxon>
        <taxon>Pterygota</taxon>
        <taxon>Neoptera</taxon>
        <taxon>Polyneoptera</taxon>
        <taxon>Phasmatodea</taxon>
        <taxon>Timematodea</taxon>
        <taxon>Timematoidea</taxon>
        <taxon>Timematidae</taxon>
        <taxon>Timema</taxon>
    </lineage>
</organism>
<comment type="caution">
    <text evidence="2">The sequence shown here is derived from an EMBL/GenBank/DDBJ whole genome shotgun (WGS) entry which is preliminary data.</text>
</comment>
<dbReference type="EMBL" id="CAJPIN010077165">
    <property type="protein sequence ID" value="CAG2067880.1"/>
    <property type="molecule type" value="Genomic_DNA"/>
</dbReference>
<keyword evidence="3" id="KW-1185">Reference proteome</keyword>
<feature type="region of interest" description="Disordered" evidence="1">
    <location>
        <begin position="30"/>
        <end position="61"/>
    </location>
</feature>
<name>A0ABN7PL83_TIMPD</name>
<evidence type="ECO:0000313" key="2">
    <source>
        <dbReference type="EMBL" id="CAG2067880.1"/>
    </source>
</evidence>
<proteinExistence type="predicted"/>
<sequence length="97" mass="11692">MTALLPCYLQSFNLHGDSWLHQSDCSSVRKCHSNPSFRRDSRQLQPRPRRQRHRPPPTDLGRRFFQFHRPSPPAELFPGFHQLRRKCSPRQRLREDF</sequence>
<accession>A0ABN7PL83</accession>
<gene>
    <name evidence="2" type="ORF">TPAB3V08_LOCUS14823</name>
</gene>
<protein>
    <submittedName>
        <fullName evidence="2">Uncharacterized protein</fullName>
    </submittedName>
</protein>
<dbReference type="Proteomes" id="UP001153148">
    <property type="component" value="Unassembled WGS sequence"/>
</dbReference>
<evidence type="ECO:0000313" key="3">
    <source>
        <dbReference type="Proteomes" id="UP001153148"/>
    </source>
</evidence>
<reference evidence="2" key="1">
    <citation type="submission" date="2021-03" db="EMBL/GenBank/DDBJ databases">
        <authorList>
            <person name="Tran Van P."/>
        </authorList>
    </citation>
    <scope>NUCLEOTIDE SEQUENCE</scope>
</reference>
<evidence type="ECO:0000256" key="1">
    <source>
        <dbReference type="SAM" id="MobiDB-lite"/>
    </source>
</evidence>